<comment type="caution">
    <text evidence="1">The sequence shown here is derived from an EMBL/GenBank/DDBJ whole genome shotgun (WGS) entry which is preliminary data.</text>
</comment>
<dbReference type="RefSeq" id="WP_099382509.1">
    <property type="nucleotide sequence ID" value="NZ_PEBD01000008.1"/>
</dbReference>
<name>A0A2G3PKZ2_WILMA</name>
<sequence>MYIGEVEASVLDRFRRSGGLADVETLRRCVPIRRDQFDNFIFEATLWAIDEGAANSFSYACSEFKAAYRSDQTALGSPVPLVPPAVTEHVGRIVSRWQLGRQVAGAIDLPDEEARLRAELYLNLGGDLGDGLAAAGRRLCSRMWSARIGDGFVHPVVGGHIWNSNAGSYGGDDVGGGGPLIDAIYAAGDLTGRWQSEPDDRPVIDREIIDLAHTLGWKL</sequence>
<evidence type="ECO:0000313" key="1">
    <source>
        <dbReference type="EMBL" id="PHV66464.1"/>
    </source>
</evidence>
<proteinExistence type="predicted"/>
<organism evidence="1 2">
    <name type="scientific">Williamsia marianensis</name>
    <dbReference type="NCBI Taxonomy" id="85044"/>
    <lineage>
        <taxon>Bacteria</taxon>
        <taxon>Bacillati</taxon>
        <taxon>Actinomycetota</taxon>
        <taxon>Actinomycetes</taxon>
        <taxon>Mycobacteriales</taxon>
        <taxon>Nocardiaceae</taxon>
        <taxon>Williamsia</taxon>
    </lineage>
</organism>
<dbReference type="EMBL" id="PEBD01000008">
    <property type="protein sequence ID" value="PHV66464.1"/>
    <property type="molecule type" value="Genomic_DNA"/>
</dbReference>
<protein>
    <submittedName>
        <fullName evidence="1">Uncharacterized protein</fullName>
    </submittedName>
</protein>
<reference evidence="1 2" key="1">
    <citation type="submission" date="2017-10" db="EMBL/GenBank/DDBJ databases">
        <title>The draft genome sequence of Williamsia sp. BULT 1.1 isolated from the semi-arid grassland soils from South Africa.</title>
        <authorList>
            <person name="Kabwe M.H."/>
            <person name="Govender N."/>
            <person name="Mutseka Lunga P."/>
            <person name="Vikram S."/>
            <person name="Makhalanyane T.P."/>
        </authorList>
    </citation>
    <scope>NUCLEOTIDE SEQUENCE [LARGE SCALE GENOMIC DNA]</scope>
    <source>
        <strain evidence="1 2">BULT 1.1</strain>
    </source>
</reference>
<dbReference type="AlphaFoldDB" id="A0A2G3PKZ2"/>
<dbReference type="Proteomes" id="UP000225108">
    <property type="component" value="Unassembled WGS sequence"/>
</dbReference>
<accession>A0A2G3PKZ2</accession>
<gene>
    <name evidence="1" type="ORF">CSW57_09035</name>
</gene>
<evidence type="ECO:0000313" key="2">
    <source>
        <dbReference type="Proteomes" id="UP000225108"/>
    </source>
</evidence>